<dbReference type="GO" id="GO:0005634">
    <property type="term" value="C:nucleus"/>
    <property type="evidence" value="ECO:0007669"/>
    <property type="project" value="UniProtKB-SubCell"/>
</dbReference>
<dbReference type="FunFam" id="1.10.10.60:FF:000101">
    <property type="entry name" value="NK2 homeobox 8"/>
    <property type="match status" value="1"/>
</dbReference>
<evidence type="ECO:0000256" key="8">
    <source>
        <dbReference type="RuleBase" id="RU000682"/>
    </source>
</evidence>
<proteinExistence type="evidence at transcript level"/>
<reference evidence="11" key="1">
    <citation type="submission" date="2003-06" db="EMBL/GenBank/DDBJ databases">
        <title>Homeobox Evolution in Basal Animals: Reconstructing the Ancestral Eumetazoan.</title>
        <authorList>
            <person name="Kwong G."/>
            <person name="Burton P."/>
            <person name="Mazza M."/>
            <person name="Chaga O."/>
            <person name="Finnerty J.R."/>
        </authorList>
    </citation>
    <scope>NUCLEOTIDE SEQUENCE</scope>
</reference>
<comment type="similarity">
    <text evidence="2">Belongs to the NK-2 homeobox family.</text>
</comment>
<comment type="subcellular location">
    <subcellularLocation>
        <location evidence="1 7 8">Nucleus</location>
    </subcellularLocation>
</comment>
<dbReference type="EMBL" id="AY339869">
    <property type="protein sequence ID" value="AAP88430.1"/>
    <property type="molecule type" value="mRNA"/>
</dbReference>
<evidence type="ECO:0000256" key="9">
    <source>
        <dbReference type="SAM" id="MobiDB-lite"/>
    </source>
</evidence>
<accession>Q7YZD3</accession>
<dbReference type="SUPFAM" id="SSF46689">
    <property type="entry name" value="Homeodomain-like"/>
    <property type="match status" value="1"/>
</dbReference>
<dbReference type="InterPro" id="IPR017970">
    <property type="entry name" value="Homeobox_CS"/>
</dbReference>
<name>Q7YZD3_NEMVE</name>
<evidence type="ECO:0000256" key="6">
    <source>
        <dbReference type="ARBA" id="ARBA00023242"/>
    </source>
</evidence>
<keyword evidence="5 7" id="KW-0371">Homeobox</keyword>
<dbReference type="AlphaFoldDB" id="Q7YZD3"/>
<dbReference type="InterPro" id="IPR009057">
    <property type="entry name" value="Homeodomain-like_sf"/>
</dbReference>
<keyword evidence="3" id="KW-0217">Developmental protein</keyword>
<feature type="DNA-binding region" description="Homeobox" evidence="7">
    <location>
        <begin position="91"/>
        <end position="150"/>
    </location>
</feature>
<evidence type="ECO:0000256" key="7">
    <source>
        <dbReference type="PROSITE-ProRule" id="PRU00108"/>
    </source>
</evidence>
<dbReference type="InterPro" id="IPR050394">
    <property type="entry name" value="Homeobox_NK-like"/>
</dbReference>
<gene>
    <name evidence="11" type="primary">NK-2</name>
</gene>
<dbReference type="SMART" id="SM00389">
    <property type="entry name" value="HOX"/>
    <property type="match status" value="1"/>
</dbReference>
<dbReference type="Gene3D" id="1.10.10.60">
    <property type="entry name" value="Homeodomain-like"/>
    <property type="match status" value="1"/>
</dbReference>
<evidence type="ECO:0000256" key="4">
    <source>
        <dbReference type="ARBA" id="ARBA00023125"/>
    </source>
</evidence>
<evidence type="ECO:0000256" key="2">
    <source>
        <dbReference type="ARBA" id="ARBA00005661"/>
    </source>
</evidence>
<dbReference type="HOGENOM" id="CLU_049543_0_3_1"/>
<dbReference type="GO" id="GO:0003677">
    <property type="term" value="F:DNA binding"/>
    <property type="evidence" value="ECO:0007669"/>
    <property type="project" value="UniProtKB-UniRule"/>
</dbReference>
<evidence type="ECO:0000259" key="10">
    <source>
        <dbReference type="PROSITE" id="PS50071"/>
    </source>
</evidence>
<keyword evidence="4 7" id="KW-0238">DNA-binding</keyword>
<protein>
    <submittedName>
        <fullName evidence="11">NK-2 homeobox protein</fullName>
    </submittedName>
</protein>
<feature type="domain" description="Homeobox" evidence="10">
    <location>
        <begin position="89"/>
        <end position="149"/>
    </location>
</feature>
<keyword evidence="6 7" id="KW-0539">Nucleus</keyword>
<dbReference type="GO" id="GO:0000981">
    <property type="term" value="F:DNA-binding transcription factor activity, RNA polymerase II-specific"/>
    <property type="evidence" value="ECO:0007669"/>
    <property type="project" value="InterPro"/>
</dbReference>
<sequence length="233" mass="26973">MNSFSIKDILNRQAAEDRLSKMQKFKRDDGQAEAAHSEPASYSKTVVSEIQHMERALRACEDTRDREQARVDNGSGLQDVPKFTTSSHVRKKKRRILFTKSQIFELERRFRQQKYLSANEREQLARIIDLTPTQVKIWFQNHRYKFKKQIGEKDQFYRDVSAAFCSSVGAPTAPRTVPVPVLVKDGLPCYDTTGKNQPQQMIPYDYETAEYPLPVTHSSAVSYHAPSYPFWAY</sequence>
<organism evidence="11">
    <name type="scientific">Nematostella vectensis</name>
    <name type="common">Starlet sea anemone</name>
    <dbReference type="NCBI Taxonomy" id="45351"/>
    <lineage>
        <taxon>Eukaryota</taxon>
        <taxon>Metazoa</taxon>
        <taxon>Cnidaria</taxon>
        <taxon>Anthozoa</taxon>
        <taxon>Hexacorallia</taxon>
        <taxon>Actiniaria</taxon>
        <taxon>Edwardsiidae</taxon>
        <taxon>Nematostella</taxon>
    </lineage>
</organism>
<evidence type="ECO:0000256" key="3">
    <source>
        <dbReference type="ARBA" id="ARBA00022473"/>
    </source>
</evidence>
<evidence type="ECO:0000313" key="11">
    <source>
        <dbReference type="EMBL" id="AAP88430.1"/>
    </source>
</evidence>
<dbReference type="InterPro" id="IPR001356">
    <property type="entry name" value="HD"/>
</dbReference>
<evidence type="ECO:0000256" key="5">
    <source>
        <dbReference type="ARBA" id="ARBA00023155"/>
    </source>
</evidence>
<dbReference type="Pfam" id="PF00046">
    <property type="entry name" value="Homeodomain"/>
    <property type="match status" value="1"/>
</dbReference>
<dbReference type="PANTHER" id="PTHR24340:SF82">
    <property type="entry name" value="HOMEOBOX PROTEIN VND"/>
    <property type="match status" value="1"/>
</dbReference>
<dbReference type="PRINTS" id="PR00024">
    <property type="entry name" value="HOMEOBOX"/>
</dbReference>
<dbReference type="PROSITE" id="PS00027">
    <property type="entry name" value="HOMEOBOX_1"/>
    <property type="match status" value="1"/>
</dbReference>
<dbReference type="CDD" id="cd00086">
    <property type="entry name" value="homeodomain"/>
    <property type="match status" value="1"/>
</dbReference>
<evidence type="ECO:0000256" key="1">
    <source>
        <dbReference type="ARBA" id="ARBA00004123"/>
    </source>
</evidence>
<feature type="region of interest" description="Disordered" evidence="9">
    <location>
        <begin position="24"/>
        <end position="43"/>
    </location>
</feature>
<dbReference type="PROSITE" id="PS50071">
    <property type="entry name" value="HOMEOBOX_2"/>
    <property type="match status" value="1"/>
</dbReference>
<dbReference type="PANTHER" id="PTHR24340">
    <property type="entry name" value="HOMEOBOX PROTEIN NKX"/>
    <property type="match status" value="1"/>
</dbReference>
<dbReference type="InterPro" id="IPR020479">
    <property type="entry name" value="HD_metazoa"/>
</dbReference>